<dbReference type="Proteomes" id="UP000283530">
    <property type="component" value="Unassembled WGS sequence"/>
</dbReference>
<dbReference type="FunFam" id="2.130.10.10:FF:001216">
    <property type="entry name" value="Type II inositol polyphosphate 5-phosphatase 15"/>
    <property type="match status" value="1"/>
</dbReference>
<feature type="region of interest" description="Disordered" evidence="9">
    <location>
        <begin position="58"/>
        <end position="96"/>
    </location>
</feature>
<organism evidence="11 12">
    <name type="scientific">Cinnamomum micranthum f. kanehirae</name>
    <dbReference type="NCBI Taxonomy" id="337451"/>
    <lineage>
        <taxon>Eukaryota</taxon>
        <taxon>Viridiplantae</taxon>
        <taxon>Streptophyta</taxon>
        <taxon>Embryophyta</taxon>
        <taxon>Tracheophyta</taxon>
        <taxon>Spermatophyta</taxon>
        <taxon>Magnoliopsida</taxon>
        <taxon>Magnoliidae</taxon>
        <taxon>Laurales</taxon>
        <taxon>Lauraceae</taxon>
        <taxon>Cinnamomum</taxon>
    </lineage>
</organism>
<dbReference type="OrthoDB" id="1925875at2759"/>
<accession>A0A443NJ87</accession>
<dbReference type="PANTHER" id="PTHR11200:SF300">
    <property type="entry name" value="TYPE II INOSITOL 1,4,5-TRISPHOSPHATE 5-PHOSPHATASE"/>
    <property type="match status" value="1"/>
</dbReference>
<dbReference type="InterPro" id="IPR000300">
    <property type="entry name" value="IPPc"/>
</dbReference>
<comment type="cofactor">
    <cofactor evidence="1">
        <name>Mg(2+)</name>
        <dbReference type="ChEBI" id="CHEBI:18420"/>
    </cofactor>
</comment>
<dbReference type="InterPro" id="IPR056455">
    <property type="entry name" value="Ig-like_IP5PC_F"/>
</dbReference>
<evidence type="ECO:0000256" key="7">
    <source>
        <dbReference type="ARBA" id="ARBA00022842"/>
    </source>
</evidence>
<dbReference type="CDD" id="cd09074">
    <property type="entry name" value="INPP5c"/>
    <property type="match status" value="1"/>
</dbReference>
<feature type="compositionally biased region" description="Polar residues" evidence="9">
    <location>
        <begin position="11"/>
        <end position="24"/>
    </location>
</feature>
<evidence type="ECO:0000256" key="2">
    <source>
        <dbReference type="ARBA" id="ARBA00010768"/>
    </source>
</evidence>
<keyword evidence="7" id="KW-0460">Magnesium</keyword>
<comment type="caution">
    <text evidence="11">The sequence shown here is derived from an EMBL/GenBank/DDBJ whole genome shotgun (WGS) entry which is preliminary data.</text>
</comment>
<dbReference type="Pfam" id="PF22669">
    <property type="entry name" value="Exo_endo_phos2"/>
    <property type="match status" value="1"/>
</dbReference>
<dbReference type="Pfam" id="PF23755">
    <property type="entry name" value="Ig-like_IP5PC_F"/>
    <property type="match status" value="1"/>
</dbReference>
<dbReference type="PANTHER" id="PTHR11200">
    <property type="entry name" value="INOSITOL 5-PHOSPHATASE"/>
    <property type="match status" value="1"/>
</dbReference>
<evidence type="ECO:0000259" key="10">
    <source>
        <dbReference type="SMART" id="SM00128"/>
    </source>
</evidence>
<keyword evidence="6" id="KW-0378">Hydrolase</keyword>
<keyword evidence="12" id="KW-1185">Reference proteome</keyword>
<dbReference type="GO" id="GO:0009846">
    <property type="term" value="P:pollen germination"/>
    <property type="evidence" value="ECO:0007669"/>
    <property type="project" value="UniProtKB-ARBA"/>
</dbReference>
<dbReference type="Gene3D" id="3.60.10.10">
    <property type="entry name" value="Endonuclease/exonuclease/phosphatase"/>
    <property type="match status" value="1"/>
</dbReference>
<dbReference type="GO" id="GO:0046872">
    <property type="term" value="F:metal ion binding"/>
    <property type="evidence" value="ECO:0007669"/>
    <property type="project" value="UniProtKB-KW"/>
</dbReference>
<evidence type="ECO:0000256" key="6">
    <source>
        <dbReference type="ARBA" id="ARBA00022801"/>
    </source>
</evidence>
<feature type="domain" description="Inositol polyphosphate-related phosphatase" evidence="10">
    <location>
        <begin position="571"/>
        <end position="926"/>
    </location>
</feature>
<gene>
    <name evidence="11" type="ORF">CKAN_00711600</name>
</gene>
<dbReference type="EMBL" id="QPKB01000003">
    <property type="protein sequence ID" value="RWR78577.1"/>
    <property type="molecule type" value="Genomic_DNA"/>
</dbReference>
<feature type="region of interest" description="Disordered" evidence="9">
    <location>
        <begin position="104"/>
        <end position="123"/>
    </location>
</feature>
<dbReference type="STRING" id="337451.A0A443NJ87"/>
<dbReference type="Gene3D" id="2.130.10.10">
    <property type="entry name" value="YVTN repeat-like/Quinoprotein amine dehydrogenase"/>
    <property type="match status" value="1"/>
</dbReference>
<evidence type="ECO:0000256" key="9">
    <source>
        <dbReference type="SAM" id="MobiDB-lite"/>
    </source>
</evidence>
<dbReference type="SUPFAM" id="SSF50952">
    <property type="entry name" value="Soluble quinoprotein glucose dehydrogenase"/>
    <property type="match status" value="1"/>
</dbReference>
<keyword evidence="8" id="KW-0832">Ubl conjugation</keyword>
<evidence type="ECO:0000313" key="11">
    <source>
        <dbReference type="EMBL" id="RWR78577.1"/>
    </source>
</evidence>
<dbReference type="SUPFAM" id="SSF50978">
    <property type="entry name" value="WD40 repeat-like"/>
    <property type="match status" value="1"/>
</dbReference>
<dbReference type="AlphaFoldDB" id="A0A443NJ87"/>
<sequence length="1140" mass="126325">MDMNQEEDYNGFTQPQQIPSSYFSYSERIPNSMERSNYMENLSIRSFDESRISTQTMDSSLYNSSSEDDTCSFSFSSPLPPPPPPPPPPIVDGHHFTSPFLRRQLSSSSSSDDDGELVGSGGGRGIFKLPVRAAVHPGRPPSLEVRPHPLRETQVGSFLRTIAASDQQLWAGAESGMRFWNLEDLFRPTAGQHLRGDEETAPFRESEGRTPAAMCLIADLANRLVWSGHKDGKIRSWKMEQSLDGGGRGGGFREGLMWQAHRSPVLSIVITAYGDMWSGSEGGVIKAWPWESLEKSLSLALEERHMATLLVERSYIDLKNQVNMGGACSLPAVDVRYLLSDNSRAKVWSGGYLSFALWDALSRDLLKVFNIEGQVENRIEISSTHDFPIEEEIKIKIVSTSKKEKPQGSVSFFQRSRNALMGAADVVRRVAAKGACGDDNRRIEAMIISINGMIWTGCANGLLVQWDGTGNHLQEFHHHSSSVQCFCTFGTRLWVGYISGTVQVLDLEGNLLGGWVAHSSPVIKMAVGGGYVFTLANHGGIRGWSITSPGPLDNILRSELSNKELLCTKLENLKILTGTWNVGQERASPDSLISWLGSAASEVGIVVIGLQEVEMGAGFLAMQAAKETVGLEGSANGQWWLDAIGKTLDEGTTFERVGSRQLAGLLISLWARKNLKPYIGDVDAAAVPCGFGRAIGNKGAVGLRMRIFDRIVCFVNCHFAAHLEAVNRRNADFDHVYRTMIFSRSSNIVNSTAAGASSAVHMLRGANAVGGIHSDEGKPELAEADMVVFLGDFNYRLHGISYDEARDFISQRCFDWLRERDQLRAEMKAGKVFQGMREGHIRFPPTYKFDRHQVGLAGYDSSEKKRIPAWCDRILYRDSRSASEDECKLECPVVSSISQYDACMDVTDSDHKPVRCIFSVDIAHVDESIRRQEFGEVVKSNEKIRSLLKELCSVPETIISTNNIILQNEDTSILRITNKCGKDKAIFKIICEGQSTIKDGLASKQQRPRGSFGFPRWLEVTPAAGVIKPGQIMEVSVQHEEFHTLKEFIDGVPQNCWCEDTRDKEVLLAVKTGGCFSTDTRTHRVRVRHYVLETTCSDSKTSSGRIRPILLHRSDFQHLGSSSDVINDLSKLHLVHEESL</sequence>
<dbReference type="SMART" id="SM00128">
    <property type="entry name" value="IPPc"/>
    <property type="match status" value="1"/>
</dbReference>
<comment type="similarity">
    <text evidence="2">Belongs to the inositol polyphosphate 5-phosphatase family.</text>
</comment>
<keyword evidence="5" id="KW-0677">Repeat</keyword>
<feature type="compositionally biased region" description="Polar residues" evidence="9">
    <location>
        <begin position="58"/>
        <end position="77"/>
    </location>
</feature>
<dbReference type="SMART" id="SM00320">
    <property type="entry name" value="WD40"/>
    <property type="match status" value="4"/>
</dbReference>
<proteinExistence type="inferred from homology"/>
<evidence type="ECO:0000256" key="5">
    <source>
        <dbReference type="ARBA" id="ARBA00022737"/>
    </source>
</evidence>
<evidence type="ECO:0000256" key="3">
    <source>
        <dbReference type="ARBA" id="ARBA00022499"/>
    </source>
</evidence>
<dbReference type="GO" id="GO:0004439">
    <property type="term" value="F:phosphatidylinositol-4,5-bisphosphate 5-phosphatase activity"/>
    <property type="evidence" value="ECO:0007669"/>
    <property type="project" value="TreeGrafter"/>
</dbReference>
<name>A0A443NJ87_9MAGN</name>
<protein>
    <submittedName>
        <fullName evidence="11">Type I inositol polyphosphate 5-phosphatase 12-like protein isoform X1</fullName>
    </submittedName>
</protein>
<feature type="region of interest" description="Disordered" evidence="9">
    <location>
        <begin position="1"/>
        <end position="25"/>
    </location>
</feature>
<dbReference type="InterPro" id="IPR015943">
    <property type="entry name" value="WD40/YVTN_repeat-like_dom_sf"/>
</dbReference>
<evidence type="ECO:0000256" key="8">
    <source>
        <dbReference type="ARBA" id="ARBA00022843"/>
    </source>
</evidence>
<dbReference type="InterPro" id="IPR036322">
    <property type="entry name" value="WD40_repeat_dom_sf"/>
</dbReference>
<reference evidence="11 12" key="1">
    <citation type="journal article" date="2019" name="Nat. Plants">
        <title>Stout camphor tree genome fills gaps in understanding of flowering plant genome evolution.</title>
        <authorList>
            <person name="Chaw S.M."/>
            <person name="Liu Y.C."/>
            <person name="Wu Y.W."/>
            <person name="Wang H.Y."/>
            <person name="Lin C.I."/>
            <person name="Wu C.S."/>
            <person name="Ke H.M."/>
            <person name="Chang L.Y."/>
            <person name="Hsu C.Y."/>
            <person name="Yang H.T."/>
            <person name="Sudianto E."/>
            <person name="Hsu M.H."/>
            <person name="Wu K.P."/>
            <person name="Wang L.N."/>
            <person name="Leebens-Mack J.H."/>
            <person name="Tsai I.J."/>
        </authorList>
    </citation>
    <scope>NUCLEOTIDE SEQUENCE [LARGE SCALE GENOMIC DNA]</scope>
    <source>
        <strain evidence="12">cv. Chaw 1501</strain>
        <tissue evidence="11">Young leaves</tissue>
    </source>
</reference>
<keyword evidence="3" id="KW-1017">Isopeptide bond</keyword>
<dbReference type="InterPro" id="IPR011041">
    <property type="entry name" value="Quinoprot_gluc/sorb_DH_b-prop"/>
</dbReference>
<keyword evidence="4" id="KW-0479">Metal-binding</keyword>
<dbReference type="GO" id="GO:0046856">
    <property type="term" value="P:phosphatidylinositol dephosphorylation"/>
    <property type="evidence" value="ECO:0007669"/>
    <property type="project" value="InterPro"/>
</dbReference>
<evidence type="ECO:0000256" key="4">
    <source>
        <dbReference type="ARBA" id="ARBA00022723"/>
    </source>
</evidence>
<dbReference type="InterPro" id="IPR046985">
    <property type="entry name" value="IP5"/>
</dbReference>
<evidence type="ECO:0000256" key="1">
    <source>
        <dbReference type="ARBA" id="ARBA00001946"/>
    </source>
</evidence>
<feature type="compositionally biased region" description="Pro residues" evidence="9">
    <location>
        <begin position="78"/>
        <end position="90"/>
    </location>
</feature>
<dbReference type="FunFam" id="3.60.10.10:FF:000011">
    <property type="entry name" value="Type II inositol polyphosphate 5-phosphatase 15"/>
    <property type="match status" value="1"/>
</dbReference>
<dbReference type="InterPro" id="IPR036691">
    <property type="entry name" value="Endo/exonu/phosph_ase_sf"/>
</dbReference>
<dbReference type="InterPro" id="IPR056454">
    <property type="entry name" value="Beta-prop_IP5PC_F"/>
</dbReference>
<dbReference type="SUPFAM" id="SSF56219">
    <property type="entry name" value="DNase I-like"/>
    <property type="match status" value="1"/>
</dbReference>
<dbReference type="InterPro" id="IPR001680">
    <property type="entry name" value="WD40_rpt"/>
</dbReference>
<dbReference type="Pfam" id="PF23754">
    <property type="entry name" value="Beta-prop_IP5PC_F"/>
    <property type="match status" value="1"/>
</dbReference>
<evidence type="ECO:0000313" key="12">
    <source>
        <dbReference type="Proteomes" id="UP000283530"/>
    </source>
</evidence>